<dbReference type="EMBL" id="ASQP01000342">
    <property type="protein sequence ID" value="OMI36338.1"/>
    <property type="molecule type" value="Genomic_DNA"/>
</dbReference>
<dbReference type="NCBIfam" id="TIGR00879">
    <property type="entry name" value="SP"/>
    <property type="match status" value="1"/>
</dbReference>
<evidence type="ECO:0000313" key="11">
    <source>
        <dbReference type="EMBL" id="OMI36338.1"/>
    </source>
</evidence>
<dbReference type="GO" id="GO:1904659">
    <property type="term" value="P:D-glucose transmembrane transport"/>
    <property type="evidence" value="ECO:0007669"/>
    <property type="project" value="TreeGrafter"/>
</dbReference>
<dbReference type="STRING" id="67365.GCA_001704635_03208"/>
<dbReference type="CDD" id="cd17359">
    <property type="entry name" value="MFS_XylE_like"/>
    <property type="match status" value="1"/>
</dbReference>
<dbReference type="InterPro" id="IPR050820">
    <property type="entry name" value="MFS_Sugar_Transporter"/>
</dbReference>
<evidence type="ECO:0000256" key="1">
    <source>
        <dbReference type="ARBA" id="ARBA00004651"/>
    </source>
</evidence>
<comment type="subcellular location">
    <subcellularLocation>
        <location evidence="1">Cell membrane</location>
        <topology evidence="1">Multi-pass membrane protein</topology>
    </subcellularLocation>
</comment>
<dbReference type="GO" id="GO:0005886">
    <property type="term" value="C:plasma membrane"/>
    <property type="evidence" value="ECO:0007669"/>
    <property type="project" value="UniProtKB-SubCell"/>
</dbReference>
<dbReference type="Gene3D" id="1.20.1250.20">
    <property type="entry name" value="MFS general substrate transporter like domains"/>
    <property type="match status" value="1"/>
</dbReference>
<dbReference type="GeneID" id="96747795"/>
<feature type="transmembrane region" description="Helical" evidence="9">
    <location>
        <begin position="164"/>
        <end position="182"/>
    </location>
</feature>
<keyword evidence="3 8" id="KW-0813">Transport</keyword>
<feature type="transmembrane region" description="Helical" evidence="9">
    <location>
        <begin position="70"/>
        <end position="87"/>
    </location>
</feature>
<gene>
    <name evidence="11" type="ORF">SPAR_26651</name>
</gene>
<feature type="transmembrane region" description="Helical" evidence="9">
    <location>
        <begin position="99"/>
        <end position="117"/>
    </location>
</feature>
<evidence type="ECO:0000256" key="2">
    <source>
        <dbReference type="ARBA" id="ARBA00010992"/>
    </source>
</evidence>
<evidence type="ECO:0000313" key="12">
    <source>
        <dbReference type="Proteomes" id="UP000186168"/>
    </source>
</evidence>
<sequence length="477" mass="50808">MDVRDDATSAPTPSPAVMDTTPRAVSRRLRVITVIATFGGLLFGYDTGVINGALPYMTDDLGLTPVTEGMVTSSLLLGAALGAVTGGRLSDARGRRRTILILAVLFFVGALGCTLAPTTAVMVMARFVLGLAVGGASVTVPVYLAEISPAERRGALVTRNELMIVSGQLLAFTSNAIIAQVGGESGGIWRWMLVVATIPAVALWFGMLVMPESPRWLASQARFSEALDVLKQVRSQARAEAELSEVSALAARDGQERLGGWQDMKATPWVRKLMFTGFGIAIVQQITGVNTIMYYGTQILTDAGFASDSALTANIANGVISVLATFVGIWLLGRVNRRPMLMTGQLGTTGALLLIGFFSLVLPSGEGRAFAVLAMTITFLAFQQGAISPVTWLMLSEIFPMRMRGFGMGVAAVVLWLTNFVIGLVFPSLVSGIGISNTFFLFVVAGVFSLTFVKLYVPETKGRSLETLEAELRARFS</sequence>
<dbReference type="FunFam" id="1.20.1250.20:FF:000073">
    <property type="entry name" value="MFS myo-inositol transporter, putative"/>
    <property type="match status" value="1"/>
</dbReference>
<accession>A0A1R1SDU4</accession>
<keyword evidence="6 9" id="KW-1133">Transmembrane helix</keyword>
<feature type="transmembrane region" description="Helical" evidence="9">
    <location>
        <begin position="345"/>
        <end position="363"/>
    </location>
</feature>
<evidence type="ECO:0000256" key="8">
    <source>
        <dbReference type="RuleBase" id="RU003346"/>
    </source>
</evidence>
<comment type="similarity">
    <text evidence="2 8">Belongs to the major facilitator superfamily. Sugar transporter (TC 2.A.1.1) family.</text>
</comment>
<evidence type="ECO:0000256" key="6">
    <source>
        <dbReference type="ARBA" id="ARBA00022989"/>
    </source>
</evidence>
<evidence type="ECO:0000256" key="3">
    <source>
        <dbReference type="ARBA" id="ARBA00022448"/>
    </source>
</evidence>
<proteinExistence type="inferred from homology"/>
<feature type="transmembrane region" description="Helical" evidence="9">
    <location>
        <begin position="123"/>
        <end position="144"/>
    </location>
</feature>
<feature type="transmembrane region" description="Helical" evidence="9">
    <location>
        <begin position="438"/>
        <end position="457"/>
    </location>
</feature>
<dbReference type="RefSeq" id="WP_065967719.1">
    <property type="nucleotide sequence ID" value="NZ_ASQP01000342.1"/>
</dbReference>
<feature type="transmembrane region" description="Helical" evidence="9">
    <location>
        <begin position="369"/>
        <end position="394"/>
    </location>
</feature>
<dbReference type="PROSITE" id="PS00217">
    <property type="entry name" value="SUGAR_TRANSPORT_2"/>
    <property type="match status" value="1"/>
</dbReference>
<dbReference type="InterPro" id="IPR005829">
    <property type="entry name" value="Sugar_transporter_CS"/>
</dbReference>
<dbReference type="AlphaFoldDB" id="A0A1R1SDU4"/>
<keyword evidence="5 9" id="KW-0812">Transmembrane</keyword>
<dbReference type="InterPro" id="IPR005828">
    <property type="entry name" value="MFS_sugar_transport-like"/>
</dbReference>
<feature type="transmembrane region" description="Helical" evidence="9">
    <location>
        <begin position="188"/>
        <end position="210"/>
    </location>
</feature>
<feature type="transmembrane region" description="Helical" evidence="9">
    <location>
        <begin position="31"/>
        <end position="50"/>
    </location>
</feature>
<dbReference type="Pfam" id="PF00083">
    <property type="entry name" value="Sugar_tr"/>
    <property type="match status" value="1"/>
</dbReference>
<feature type="domain" description="Major facilitator superfamily (MFS) profile" evidence="10">
    <location>
        <begin position="32"/>
        <end position="461"/>
    </location>
</feature>
<dbReference type="PANTHER" id="PTHR48023">
    <property type="entry name" value="D-XYLOSE-PROTON SYMPORTER-LIKE 2"/>
    <property type="match status" value="1"/>
</dbReference>
<dbReference type="InterPro" id="IPR020846">
    <property type="entry name" value="MFS_dom"/>
</dbReference>
<dbReference type="InterPro" id="IPR047984">
    <property type="entry name" value="XylE-like"/>
</dbReference>
<keyword evidence="7 9" id="KW-0472">Membrane</keyword>
<dbReference type="SUPFAM" id="SSF103473">
    <property type="entry name" value="MFS general substrate transporter"/>
    <property type="match status" value="1"/>
</dbReference>
<organism evidence="11 12">
    <name type="scientific">Streptomyces sparsogenes DSM 40356</name>
    <dbReference type="NCBI Taxonomy" id="1331668"/>
    <lineage>
        <taxon>Bacteria</taxon>
        <taxon>Bacillati</taxon>
        <taxon>Actinomycetota</taxon>
        <taxon>Actinomycetes</taxon>
        <taxon>Kitasatosporales</taxon>
        <taxon>Streptomycetaceae</taxon>
        <taxon>Streptomyces</taxon>
    </lineage>
</organism>
<feature type="transmembrane region" description="Helical" evidence="9">
    <location>
        <begin position="273"/>
        <end position="295"/>
    </location>
</feature>
<evidence type="ECO:0000256" key="4">
    <source>
        <dbReference type="ARBA" id="ARBA00022475"/>
    </source>
</evidence>
<dbReference type="PROSITE" id="PS50850">
    <property type="entry name" value="MFS"/>
    <property type="match status" value="1"/>
</dbReference>
<keyword evidence="12" id="KW-1185">Reference proteome</keyword>
<keyword evidence="11" id="KW-0762">Sugar transport</keyword>
<evidence type="ECO:0000256" key="9">
    <source>
        <dbReference type="SAM" id="Phobius"/>
    </source>
</evidence>
<reference evidence="11 12" key="1">
    <citation type="submission" date="2013-05" db="EMBL/GenBank/DDBJ databases">
        <title>Genome sequence of Streptomyces sparsogenes DSM 40356.</title>
        <authorList>
            <person name="Coyne S."/>
            <person name="Seebeck F.P."/>
        </authorList>
    </citation>
    <scope>NUCLEOTIDE SEQUENCE [LARGE SCALE GENOMIC DNA]</scope>
    <source>
        <strain evidence="11 12">DSM 40356</strain>
    </source>
</reference>
<evidence type="ECO:0000256" key="5">
    <source>
        <dbReference type="ARBA" id="ARBA00022692"/>
    </source>
</evidence>
<comment type="caution">
    <text evidence="11">The sequence shown here is derived from an EMBL/GenBank/DDBJ whole genome shotgun (WGS) entry which is preliminary data.</text>
</comment>
<name>A0A1R1SDU4_9ACTN</name>
<dbReference type="PRINTS" id="PR00171">
    <property type="entry name" value="SUGRTRNSPORT"/>
</dbReference>
<dbReference type="PANTHER" id="PTHR48023:SF4">
    <property type="entry name" value="D-XYLOSE-PROTON SYMPORTER-LIKE 2"/>
    <property type="match status" value="1"/>
</dbReference>
<protein>
    <submittedName>
        <fullName evidence="11">Sugar transporter</fullName>
    </submittedName>
</protein>
<feature type="transmembrane region" description="Helical" evidence="9">
    <location>
        <begin position="406"/>
        <end position="426"/>
    </location>
</feature>
<keyword evidence="4" id="KW-1003">Cell membrane</keyword>
<evidence type="ECO:0000256" key="7">
    <source>
        <dbReference type="ARBA" id="ARBA00023136"/>
    </source>
</evidence>
<evidence type="ECO:0000259" key="10">
    <source>
        <dbReference type="PROSITE" id="PS50850"/>
    </source>
</evidence>
<dbReference type="InterPro" id="IPR036259">
    <property type="entry name" value="MFS_trans_sf"/>
</dbReference>
<dbReference type="GO" id="GO:0022857">
    <property type="term" value="F:transmembrane transporter activity"/>
    <property type="evidence" value="ECO:0007669"/>
    <property type="project" value="InterPro"/>
</dbReference>
<dbReference type="Proteomes" id="UP000186168">
    <property type="component" value="Unassembled WGS sequence"/>
</dbReference>
<feature type="transmembrane region" description="Helical" evidence="9">
    <location>
        <begin position="315"/>
        <end position="333"/>
    </location>
</feature>
<dbReference type="InterPro" id="IPR003663">
    <property type="entry name" value="Sugar/inositol_transpt"/>
</dbReference>